<dbReference type="EMBL" id="AF547984">
    <property type="protein sequence ID" value="AAP85644.1"/>
    <property type="molecule type" value="Genomic_DNA"/>
</dbReference>
<evidence type="ECO:0000313" key="1">
    <source>
        <dbReference type="EMBL" id="AAP85644.1"/>
    </source>
</evidence>
<gene>
    <name evidence="1" type="primary">ORF_7</name>
</gene>
<accession>Q7TA08</accession>
<keyword evidence="3" id="KW-1185">Reference proteome</keyword>
<dbReference type="Proteomes" id="UP000202129">
    <property type="component" value="Segment"/>
</dbReference>
<dbReference type="KEGG" id="vg:1463350"/>
<dbReference type="GeneID" id="1463350"/>
<organismHost>
    <name type="scientific">Adoxophyes</name>
    <dbReference type="NCBI Taxonomy" id="85584"/>
</organismHost>
<dbReference type="EMBL" id="KM226332">
    <property type="protein sequence ID" value="AJA91647.1"/>
    <property type="molecule type" value="Genomic_DNA"/>
</dbReference>
<organism evidence="1 3">
    <name type="scientific">Adoxophyes orana granulovirus</name>
    <name type="common">AoGV</name>
    <dbReference type="NCBI Taxonomy" id="170617"/>
    <lineage>
        <taxon>Viruses</taxon>
        <taxon>Viruses incertae sedis</taxon>
        <taxon>Naldaviricetes</taxon>
        <taxon>Lefavirales</taxon>
        <taxon>Baculoviridae</taxon>
        <taxon>Betabaculovirus</taxon>
        <taxon>Betabaculovirus adoranae</taxon>
    </lineage>
</organism>
<dbReference type="Pfam" id="PF05959">
    <property type="entry name" value="DUF884"/>
    <property type="match status" value="1"/>
</dbReference>
<dbReference type="RefSeq" id="NP_872461.1">
    <property type="nucleotide sequence ID" value="NC_005038.1"/>
</dbReference>
<dbReference type="InterPro" id="IPR009235">
    <property type="entry name" value="AcMNPV_Orf146"/>
</dbReference>
<name>Q7TA08_GVAO</name>
<protein>
    <submittedName>
        <fullName evidence="2">ADOR7</fullName>
    </submittedName>
    <submittedName>
        <fullName evidence="1">ORF_7</fullName>
    </submittedName>
</protein>
<evidence type="ECO:0000313" key="3">
    <source>
        <dbReference type="Proteomes" id="UP000202129"/>
    </source>
</evidence>
<reference evidence="1 3" key="1">
    <citation type="journal article" date="2003" name="Virology">
        <title>The complete sequence of the Adoxophyes orana granulovirus genome.</title>
        <authorList>
            <person name="Wormleaton S."/>
            <person name="Kuzio J."/>
            <person name="Winstanley D."/>
        </authorList>
    </citation>
    <scope>NUCLEOTIDE SEQUENCE [LARGE SCALE GENOMIC DNA]</scope>
</reference>
<reference evidence="2" key="2">
    <citation type="journal article" date="2015" name="J. Gen. Virol.">
        <title>Isolation of an Adoxophyes orana granulovirus (AdorGV) occlusion body morphology mutant: biological activity, genome sequence and relationship to other isolates of AdorGV.</title>
        <authorList>
            <person name="Nakai M."/>
            <person name="Harrison R.L."/>
            <person name="Uchida H."/>
            <person name="Ukuda R."/>
            <person name="Hikihara S."/>
            <person name="Ishii K."/>
            <person name="Kunimi Y."/>
        </authorList>
    </citation>
    <scope>NUCLEOTIDE SEQUENCE</scope>
    <source>
        <strain evidence="2">Miyazaki</strain>
    </source>
</reference>
<proteinExistence type="predicted"/>
<evidence type="ECO:0000313" key="2">
    <source>
        <dbReference type="EMBL" id="AJA91647.1"/>
    </source>
</evidence>
<dbReference type="OrthoDB" id="17110at10239"/>
<sequence length="191" mass="21663">MFQIGQAATAQEVNITFDIPSSINSFVSLNYKIIEANNVNITRLVSGLDSTRPINCVFSNEPLIKDSYVVSMFRSYTLIPDIVNRTHVNIIKVIRKLNDNNVYHEFWYIFGVKKGRELPAVVKIKKIKINNSIYEKIKCYVSGNIPSDLMRAINVKLKNKNYLQALFVAHPVPNVDMGDVRLLTDDPNSTA</sequence>